<dbReference type="STRING" id="1121419.SAMN05443529_14320"/>
<dbReference type="EMBL" id="FNCP01000043">
    <property type="protein sequence ID" value="SDI49205.1"/>
    <property type="molecule type" value="Genomic_DNA"/>
</dbReference>
<evidence type="ECO:0000313" key="5">
    <source>
        <dbReference type="Proteomes" id="UP000198656"/>
    </source>
</evidence>
<proteinExistence type="inferred from homology"/>
<keyword evidence="2" id="KW-1133">Transmembrane helix</keyword>
<evidence type="ECO:0000259" key="3">
    <source>
        <dbReference type="Pfam" id="PF00892"/>
    </source>
</evidence>
<dbReference type="RefSeq" id="WP_092335732.1">
    <property type="nucleotide sequence ID" value="NZ_FNCP01000043.1"/>
</dbReference>
<evidence type="ECO:0000256" key="1">
    <source>
        <dbReference type="ARBA" id="ARBA00007362"/>
    </source>
</evidence>
<feature type="transmembrane region" description="Helical" evidence="2">
    <location>
        <begin position="68"/>
        <end position="87"/>
    </location>
</feature>
<protein>
    <submittedName>
        <fullName evidence="4">EamA-like transporter family protein</fullName>
    </submittedName>
</protein>
<dbReference type="AlphaFoldDB" id="A0A1G8L0E3"/>
<comment type="similarity">
    <text evidence="1">Belongs to the EamA transporter family.</text>
</comment>
<evidence type="ECO:0000313" key="4">
    <source>
        <dbReference type="EMBL" id="SDI49205.1"/>
    </source>
</evidence>
<sequence>MFMYFFPIFLIVTSNVIYNICQKSTPQSANPFSALLVTYLTAAVLTLIAFPFYKTDKSFFQSFSDLNWTSYALGAAIIGLELGYLLAYRVGWNLSVGSLVANIILAIMLIPIGILFYKEGFAINQIIGVVFCLVGLILINK</sequence>
<keyword evidence="5" id="KW-1185">Reference proteome</keyword>
<dbReference type="GO" id="GO:0016020">
    <property type="term" value="C:membrane"/>
    <property type="evidence" value="ECO:0007669"/>
    <property type="project" value="InterPro"/>
</dbReference>
<organism evidence="4 5">
    <name type="scientific">Desulfosporosinus hippei DSM 8344</name>
    <dbReference type="NCBI Taxonomy" id="1121419"/>
    <lineage>
        <taxon>Bacteria</taxon>
        <taxon>Bacillati</taxon>
        <taxon>Bacillota</taxon>
        <taxon>Clostridia</taxon>
        <taxon>Eubacteriales</taxon>
        <taxon>Desulfitobacteriaceae</taxon>
        <taxon>Desulfosporosinus</taxon>
    </lineage>
</organism>
<reference evidence="5" key="1">
    <citation type="submission" date="2016-10" db="EMBL/GenBank/DDBJ databases">
        <authorList>
            <person name="Varghese N."/>
            <person name="Submissions S."/>
        </authorList>
    </citation>
    <scope>NUCLEOTIDE SEQUENCE [LARGE SCALE GENOMIC DNA]</scope>
    <source>
        <strain evidence="5">DSM 8344</strain>
    </source>
</reference>
<accession>A0A1G8L0E3</accession>
<feature type="domain" description="EamA" evidence="3">
    <location>
        <begin position="8"/>
        <end position="140"/>
    </location>
</feature>
<name>A0A1G8L0E3_9FIRM</name>
<feature type="transmembrane region" description="Helical" evidence="2">
    <location>
        <begin position="6"/>
        <end position="21"/>
    </location>
</feature>
<dbReference type="InterPro" id="IPR000620">
    <property type="entry name" value="EamA_dom"/>
</dbReference>
<feature type="transmembrane region" description="Helical" evidence="2">
    <location>
        <begin position="122"/>
        <end position="139"/>
    </location>
</feature>
<feature type="transmembrane region" description="Helical" evidence="2">
    <location>
        <begin position="33"/>
        <end position="53"/>
    </location>
</feature>
<dbReference type="Proteomes" id="UP000198656">
    <property type="component" value="Unassembled WGS sequence"/>
</dbReference>
<feature type="transmembrane region" description="Helical" evidence="2">
    <location>
        <begin position="99"/>
        <end position="116"/>
    </location>
</feature>
<dbReference type="Pfam" id="PF00892">
    <property type="entry name" value="EamA"/>
    <property type="match status" value="1"/>
</dbReference>
<keyword evidence="2" id="KW-0812">Transmembrane</keyword>
<dbReference type="OrthoDB" id="2294582at2"/>
<gene>
    <name evidence="4" type="ORF">SAMN05443529_14320</name>
</gene>
<keyword evidence="2" id="KW-0472">Membrane</keyword>
<evidence type="ECO:0000256" key="2">
    <source>
        <dbReference type="SAM" id="Phobius"/>
    </source>
</evidence>